<keyword evidence="3 5" id="KW-0369">Histidine metabolism</keyword>
<dbReference type="Proteomes" id="UP000254720">
    <property type="component" value="Unassembled WGS sequence"/>
</dbReference>
<reference evidence="8 9" key="1">
    <citation type="submission" date="2018-07" db="EMBL/GenBank/DDBJ databases">
        <title>Genomic Encyclopedia of Type Strains, Phase IV (KMG-IV): sequencing the most valuable type-strain genomes for metagenomic binning, comparative biology and taxonomic classification.</title>
        <authorList>
            <person name="Goeker M."/>
        </authorList>
    </citation>
    <scope>NUCLEOTIDE SEQUENCE [LARGE SCALE GENOMIC DNA]</scope>
    <source>
        <strain evidence="8 9">DSM 16500</strain>
    </source>
</reference>
<evidence type="ECO:0000256" key="6">
    <source>
        <dbReference type="NCBIfam" id="TIGR01227"/>
    </source>
</evidence>
<feature type="binding site" evidence="5">
    <location>
        <position position="253"/>
    </location>
    <ligand>
        <name>Mn(2+)</name>
        <dbReference type="ChEBI" id="CHEBI:29035"/>
        <label>1</label>
    </ligand>
</feature>
<accession>A0A370GPC0</accession>
<evidence type="ECO:0000256" key="3">
    <source>
        <dbReference type="ARBA" id="ARBA00022808"/>
    </source>
</evidence>
<evidence type="ECO:0000313" key="8">
    <source>
        <dbReference type="EMBL" id="RDI43793.1"/>
    </source>
</evidence>
<comment type="catalytic activity">
    <reaction evidence="5">
        <text>N-formimidoyl-L-glutamate + H2O = formamide + L-glutamate</text>
        <dbReference type="Rhea" id="RHEA:22492"/>
        <dbReference type="ChEBI" id="CHEBI:15377"/>
        <dbReference type="ChEBI" id="CHEBI:16397"/>
        <dbReference type="ChEBI" id="CHEBI:29985"/>
        <dbReference type="ChEBI" id="CHEBI:58928"/>
        <dbReference type="EC" id="3.5.3.8"/>
    </reaction>
</comment>
<sequence>MAPWISHYHPPESTVWQGRADSPAHACFFQVIQLLNLKEPLPVIDHFPAFALLGFRCDEGIRRNFGRTGAAEGPLAIRTALARLAVQTQPLTCFDAGDILCTDSDLESAQHALGEAASLLLRQGITPIVLGGGHEVAWGHYQGIAKYSVQESLGIINFDAHFDMRPLLPDHQGSSGTPFLQIAEAHRATQRRFDYNCIGIQRAGNVRALFETAKRYDTHIFLAEELHQSRYENCIDFVSEVINRNQLIYLSLCLDVFAAPYAPGVSAPQTLGLTPWQVLPFIRQLAASGKVISYDIAELSPPYDVDGRTAKLAAHCVYDIIHYHKKRKSSWD</sequence>
<dbReference type="InterPro" id="IPR005923">
    <property type="entry name" value="HutG"/>
</dbReference>
<dbReference type="UniPathway" id="UPA00379">
    <property type="reaction ID" value="UER00552"/>
</dbReference>
<dbReference type="GO" id="GO:0019557">
    <property type="term" value="P:L-histidine catabolic process to glutamate and formate"/>
    <property type="evidence" value="ECO:0007669"/>
    <property type="project" value="UniProtKB-UniPathway"/>
</dbReference>
<dbReference type="Pfam" id="PF00491">
    <property type="entry name" value="Arginase"/>
    <property type="match status" value="1"/>
</dbReference>
<evidence type="ECO:0000256" key="4">
    <source>
        <dbReference type="ARBA" id="ARBA00023211"/>
    </source>
</evidence>
<dbReference type="SUPFAM" id="SSF52768">
    <property type="entry name" value="Arginase/deacetylase"/>
    <property type="match status" value="1"/>
</dbReference>
<proteinExistence type="inferred from homology"/>
<comment type="caution">
    <text evidence="8">The sequence shown here is derived from an EMBL/GenBank/DDBJ whole genome shotgun (WGS) entry which is preliminary data.</text>
</comment>
<dbReference type="EMBL" id="QQAX01000010">
    <property type="protein sequence ID" value="RDI43793.1"/>
    <property type="molecule type" value="Genomic_DNA"/>
</dbReference>
<comment type="similarity">
    <text evidence="5 7">Belongs to the arginase family.</text>
</comment>
<protein>
    <recommendedName>
        <fullName evidence="5 6">Formimidoylglutamase</fullName>
        <ecNumber evidence="5 6">3.5.3.8</ecNumber>
    </recommendedName>
    <alternativeName>
        <fullName evidence="5">Formiminoglutamase</fullName>
    </alternativeName>
    <alternativeName>
        <fullName evidence="5">Formiminoglutamate hydrolase</fullName>
    </alternativeName>
</protein>
<dbReference type="HAMAP" id="MF_00737">
    <property type="entry name" value="Formimidoylglutam"/>
    <property type="match status" value="1"/>
</dbReference>
<dbReference type="GO" id="GO:0030145">
    <property type="term" value="F:manganese ion binding"/>
    <property type="evidence" value="ECO:0007669"/>
    <property type="project" value="UniProtKB-UniRule"/>
</dbReference>
<feature type="binding site" evidence="5">
    <location>
        <position position="255"/>
    </location>
    <ligand>
        <name>Mn(2+)</name>
        <dbReference type="ChEBI" id="CHEBI:29035"/>
        <label>2</label>
    </ligand>
</feature>
<dbReference type="InterPro" id="IPR006035">
    <property type="entry name" value="Ureohydrolase"/>
</dbReference>
<keyword evidence="4 5" id="KW-0464">Manganese</keyword>
<keyword evidence="9" id="KW-1185">Reference proteome</keyword>
<dbReference type="OrthoDB" id="9789727at2"/>
<feature type="binding site" evidence="5">
    <location>
        <position position="163"/>
    </location>
    <ligand>
        <name>Mn(2+)</name>
        <dbReference type="ChEBI" id="CHEBI:29035"/>
        <label>1</label>
    </ligand>
</feature>
<dbReference type="PROSITE" id="PS51409">
    <property type="entry name" value="ARGINASE_2"/>
    <property type="match status" value="1"/>
</dbReference>
<dbReference type="InterPro" id="IPR023696">
    <property type="entry name" value="Ureohydrolase_dom_sf"/>
</dbReference>
<dbReference type="RefSeq" id="WP_114834350.1">
    <property type="nucleotide sequence ID" value="NZ_LR699115.1"/>
</dbReference>
<keyword evidence="2 5" id="KW-0378">Hydrolase</keyword>
<dbReference type="GO" id="GO:0008783">
    <property type="term" value="F:agmatinase activity"/>
    <property type="evidence" value="ECO:0007669"/>
    <property type="project" value="TreeGrafter"/>
</dbReference>
<evidence type="ECO:0000256" key="5">
    <source>
        <dbReference type="HAMAP-Rule" id="MF_00737"/>
    </source>
</evidence>
<dbReference type="PANTHER" id="PTHR11358">
    <property type="entry name" value="ARGINASE/AGMATINASE"/>
    <property type="match status" value="1"/>
</dbReference>
<gene>
    <name evidence="5" type="primary">hutG</name>
    <name evidence="8" type="ORF">C8D86_11063</name>
</gene>
<feature type="binding site" evidence="5">
    <location>
        <position position="134"/>
    </location>
    <ligand>
        <name>Mn(2+)</name>
        <dbReference type="ChEBI" id="CHEBI:29035"/>
        <label>1</label>
    </ligand>
</feature>
<feature type="binding site" evidence="5">
    <location>
        <position position="159"/>
    </location>
    <ligand>
        <name>Mn(2+)</name>
        <dbReference type="ChEBI" id="CHEBI:29035"/>
        <label>2</label>
    </ligand>
</feature>
<feature type="binding site" evidence="5">
    <location>
        <position position="253"/>
    </location>
    <ligand>
        <name>Mn(2+)</name>
        <dbReference type="ChEBI" id="CHEBI:29035"/>
        <label>2</label>
    </ligand>
</feature>
<dbReference type="AlphaFoldDB" id="A0A370GPC0"/>
<dbReference type="EC" id="3.5.3.8" evidence="5 6"/>
<evidence type="ECO:0000256" key="1">
    <source>
        <dbReference type="ARBA" id="ARBA00022723"/>
    </source>
</evidence>
<dbReference type="GO" id="GO:0050415">
    <property type="term" value="F:formimidoylglutamase activity"/>
    <property type="evidence" value="ECO:0007669"/>
    <property type="project" value="UniProtKB-UniRule"/>
</dbReference>
<comment type="cofactor">
    <cofactor evidence="5">
        <name>Mn(2+)</name>
        <dbReference type="ChEBI" id="CHEBI:29035"/>
    </cofactor>
    <text evidence="5">Binds 2 manganese ions per subunit.</text>
</comment>
<dbReference type="NCBIfam" id="TIGR01227">
    <property type="entry name" value="hutG"/>
    <property type="match status" value="1"/>
</dbReference>
<dbReference type="CDD" id="cd09988">
    <property type="entry name" value="Formimidoylglutamase"/>
    <property type="match status" value="1"/>
</dbReference>
<dbReference type="GO" id="GO:0033389">
    <property type="term" value="P:putrescine biosynthetic process from arginine, via agmatine"/>
    <property type="evidence" value="ECO:0007669"/>
    <property type="project" value="TreeGrafter"/>
</dbReference>
<organism evidence="8 9">
    <name type="scientific">Aquicella lusitana</name>
    <dbReference type="NCBI Taxonomy" id="254246"/>
    <lineage>
        <taxon>Bacteria</taxon>
        <taxon>Pseudomonadati</taxon>
        <taxon>Pseudomonadota</taxon>
        <taxon>Gammaproteobacteria</taxon>
        <taxon>Legionellales</taxon>
        <taxon>Coxiellaceae</taxon>
        <taxon>Aquicella</taxon>
    </lineage>
</organism>
<evidence type="ECO:0000256" key="7">
    <source>
        <dbReference type="PROSITE-ProRule" id="PRU00742"/>
    </source>
</evidence>
<evidence type="ECO:0000256" key="2">
    <source>
        <dbReference type="ARBA" id="ARBA00022801"/>
    </source>
</evidence>
<feature type="binding site" evidence="5">
    <location>
        <position position="159"/>
    </location>
    <ligand>
        <name>Mn(2+)</name>
        <dbReference type="ChEBI" id="CHEBI:29035"/>
        <label>1</label>
    </ligand>
</feature>
<dbReference type="PANTHER" id="PTHR11358:SF35">
    <property type="entry name" value="FORMIMIDOYLGLUTAMASE"/>
    <property type="match status" value="1"/>
</dbReference>
<evidence type="ECO:0000313" key="9">
    <source>
        <dbReference type="Proteomes" id="UP000254720"/>
    </source>
</evidence>
<name>A0A370GPC0_9COXI</name>
<comment type="function">
    <text evidence="5">Catalyzes the conversion of N-formimidoyl-L-glutamate to L-glutamate and formamide.</text>
</comment>
<dbReference type="PRINTS" id="PR00116">
    <property type="entry name" value="ARGINASE"/>
</dbReference>
<dbReference type="GO" id="GO:0019556">
    <property type="term" value="P:L-histidine catabolic process to glutamate and formamide"/>
    <property type="evidence" value="ECO:0007669"/>
    <property type="project" value="UniProtKB-UniRule"/>
</dbReference>
<comment type="pathway">
    <text evidence="5">Amino-acid degradation; L-histidine degradation into L-glutamate; L-glutamate from N-formimidoyl-L-glutamate (hydrolase route): step 1/1.</text>
</comment>
<feature type="binding site" evidence="5">
    <location>
        <position position="161"/>
    </location>
    <ligand>
        <name>Mn(2+)</name>
        <dbReference type="ChEBI" id="CHEBI:29035"/>
        <label>2</label>
    </ligand>
</feature>
<keyword evidence="1 5" id="KW-0479">Metal-binding</keyword>
<dbReference type="Gene3D" id="3.40.800.10">
    <property type="entry name" value="Ureohydrolase domain"/>
    <property type="match status" value="1"/>
</dbReference>